<sequence length="140" mass="15408">MPICGGRRKLNAGAVGGLGGRRRSRPELVAHAAELGKDRNCRDLSVGWGVLELSALTLGEAAAAALYYGGPGGEDARRHGTTPAWSYGIRWPRVPLLVDELEPTVRVFRERERRRLYACIRQHSTSRSTVKLLLSRTALF</sequence>
<comment type="caution">
    <text evidence="1">The sequence shown here is derived from an EMBL/GenBank/DDBJ whole genome shotgun (WGS) entry which is preliminary data.</text>
</comment>
<evidence type="ECO:0000313" key="2">
    <source>
        <dbReference type="Proteomes" id="UP000197138"/>
    </source>
</evidence>
<reference evidence="2" key="1">
    <citation type="journal article" date="2017" name="Plant J.">
        <title>The pomegranate (Punica granatum L.) genome and the genomics of punicalagin biosynthesis.</title>
        <authorList>
            <person name="Qin G."/>
            <person name="Xu C."/>
            <person name="Ming R."/>
            <person name="Tang H."/>
            <person name="Guyot R."/>
            <person name="Kramer E.M."/>
            <person name="Hu Y."/>
            <person name="Yi X."/>
            <person name="Qi Y."/>
            <person name="Xu X."/>
            <person name="Gao Z."/>
            <person name="Pan H."/>
            <person name="Jian J."/>
            <person name="Tian Y."/>
            <person name="Yue Z."/>
            <person name="Xu Y."/>
        </authorList>
    </citation>
    <scope>NUCLEOTIDE SEQUENCE [LARGE SCALE GENOMIC DNA]</scope>
    <source>
        <strain evidence="2">cv. Dabenzi</strain>
    </source>
</reference>
<name>A0A218XTD1_PUNGR</name>
<dbReference type="AlphaFoldDB" id="A0A218XTD1"/>
<gene>
    <name evidence="1" type="ORF">CDL15_Pgr019384</name>
</gene>
<accession>A0A218XTD1</accession>
<protein>
    <submittedName>
        <fullName evidence="1">Uncharacterized protein</fullName>
    </submittedName>
</protein>
<proteinExistence type="predicted"/>
<organism evidence="1 2">
    <name type="scientific">Punica granatum</name>
    <name type="common">Pomegranate</name>
    <dbReference type="NCBI Taxonomy" id="22663"/>
    <lineage>
        <taxon>Eukaryota</taxon>
        <taxon>Viridiplantae</taxon>
        <taxon>Streptophyta</taxon>
        <taxon>Embryophyta</taxon>
        <taxon>Tracheophyta</taxon>
        <taxon>Spermatophyta</taxon>
        <taxon>Magnoliopsida</taxon>
        <taxon>eudicotyledons</taxon>
        <taxon>Gunneridae</taxon>
        <taxon>Pentapetalae</taxon>
        <taxon>rosids</taxon>
        <taxon>malvids</taxon>
        <taxon>Myrtales</taxon>
        <taxon>Lythraceae</taxon>
        <taxon>Punica</taxon>
    </lineage>
</organism>
<dbReference type="EMBL" id="MTKT01000805">
    <property type="protein sequence ID" value="OWM87801.1"/>
    <property type="molecule type" value="Genomic_DNA"/>
</dbReference>
<evidence type="ECO:0000313" key="1">
    <source>
        <dbReference type="EMBL" id="OWM87801.1"/>
    </source>
</evidence>
<dbReference type="Proteomes" id="UP000197138">
    <property type="component" value="Unassembled WGS sequence"/>
</dbReference>